<name>A0A166G1G3_9AGAM</name>
<evidence type="ECO:0008006" key="3">
    <source>
        <dbReference type="Google" id="ProtNLM"/>
    </source>
</evidence>
<protein>
    <recommendedName>
        <fullName evidence="3">F-box domain-containing protein</fullName>
    </recommendedName>
</protein>
<sequence>MAQFIDLPLDLLPGILQFVVRSNHLAAARLVNRRFDDFAGPLLFEQVSIYAWNKDSKNRVKQLFRVLANYPHVAKWVRTLEMRDFPKSMDWEAFQAIIRDCCRGIDNCVNLRKCAWTRDGSVNKMILDSLLHCQNLRQLEINAGVMHYDAECLPQFRELKKVTLIMPNATVMKIFPSWMSSTGSCLLDLSLVCKTSGLVTDDLLESIAPSLTALQHLNLLGCSRVTSRGVWSIISQNTNGLMSLGLQNLSTGFDMAKFSGLCTRATALRRLQKITLSIDAVHNVNIPEWFRQVKELLLPAPLEIFQVYSTFAHFEAASLVAMTDFCSALVATHGQRLTRFSVHRMTISTESIIEMCDGCPLLEELFIVAHPKELDVLTTGFARASKLRRLHINYPLEDDSENSESEEEYTSPVLSLNEAQKIVHRCGSALVEFGCNTRVWMINRVVSRSVTGELAVIAELSKYESPNVPEQFLVVQT</sequence>
<dbReference type="InterPro" id="IPR032675">
    <property type="entry name" value="LRR_dom_sf"/>
</dbReference>
<gene>
    <name evidence="1" type="ORF">FIBSPDRAFT_830604</name>
</gene>
<organism evidence="1 2">
    <name type="scientific">Athelia psychrophila</name>
    <dbReference type="NCBI Taxonomy" id="1759441"/>
    <lineage>
        <taxon>Eukaryota</taxon>
        <taxon>Fungi</taxon>
        <taxon>Dikarya</taxon>
        <taxon>Basidiomycota</taxon>
        <taxon>Agaricomycotina</taxon>
        <taxon>Agaricomycetes</taxon>
        <taxon>Agaricomycetidae</taxon>
        <taxon>Atheliales</taxon>
        <taxon>Atheliaceae</taxon>
        <taxon>Athelia</taxon>
    </lineage>
</organism>
<dbReference type="SUPFAM" id="SSF52047">
    <property type="entry name" value="RNI-like"/>
    <property type="match status" value="1"/>
</dbReference>
<reference evidence="1 2" key="1">
    <citation type="journal article" date="2016" name="Mol. Biol. Evol.">
        <title>Comparative Genomics of Early-Diverging Mushroom-Forming Fungi Provides Insights into the Origins of Lignocellulose Decay Capabilities.</title>
        <authorList>
            <person name="Nagy L.G."/>
            <person name="Riley R."/>
            <person name="Tritt A."/>
            <person name="Adam C."/>
            <person name="Daum C."/>
            <person name="Floudas D."/>
            <person name="Sun H."/>
            <person name="Yadav J.S."/>
            <person name="Pangilinan J."/>
            <person name="Larsson K.H."/>
            <person name="Matsuura K."/>
            <person name="Barry K."/>
            <person name="Labutti K."/>
            <person name="Kuo R."/>
            <person name="Ohm R.A."/>
            <person name="Bhattacharya S.S."/>
            <person name="Shirouzu T."/>
            <person name="Yoshinaga Y."/>
            <person name="Martin F.M."/>
            <person name="Grigoriev I.V."/>
            <person name="Hibbett D.S."/>
        </authorList>
    </citation>
    <scope>NUCLEOTIDE SEQUENCE [LARGE SCALE GENOMIC DNA]</scope>
    <source>
        <strain evidence="1 2">CBS 109695</strain>
    </source>
</reference>
<dbReference type="Proteomes" id="UP000076532">
    <property type="component" value="Unassembled WGS sequence"/>
</dbReference>
<proteinExistence type="predicted"/>
<keyword evidence="2" id="KW-1185">Reference proteome</keyword>
<dbReference type="OrthoDB" id="2585512at2759"/>
<dbReference type="Gene3D" id="3.80.10.10">
    <property type="entry name" value="Ribonuclease Inhibitor"/>
    <property type="match status" value="1"/>
</dbReference>
<dbReference type="EMBL" id="KV417583">
    <property type="protein sequence ID" value="KZP17371.1"/>
    <property type="molecule type" value="Genomic_DNA"/>
</dbReference>
<dbReference type="STRING" id="436010.A0A166G1G3"/>
<evidence type="ECO:0000313" key="2">
    <source>
        <dbReference type="Proteomes" id="UP000076532"/>
    </source>
</evidence>
<evidence type="ECO:0000313" key="1">
    <source>
        <dbReference type="EMBL" id="KZP17371.1"/>
    </source>
</evidence>
<dbReference type="AlphaFoldDB" id="A0A166G1G3"/>
<accession>A0A166G1G3</accession>